<protein>
    <submittedName>
        <fullName evidence="6">Uncharacterized protein</fullName>
    </submittedName>
</protein>
<keyword evidence="7" id="KW-1185">Reference proteome</keyword>
<dbReference type="NCBIfam" id="TIGR02232">
    <property type="entry name" value="myxo_disulf_rpt"/>
    <property type="match status" value="3"/>
</dbReference>
<dbReference type="Pfam" id="PF01508">
    <property type="entry name" value="Paramecium_SA"/>
    <property type="match status" value="14"/>
</dbReference>
<feature type="signal peptide" evidence="5">
    <location>
        <begin position="1"/>
        <end position="19"/>
    </location>
</feature>
<sequence length="2489" mass="286813">MIFLNCYYVLFFIFLSIRSEEVSKKCVCGHVQSQNDCKNSGFCSWKNDVCILQSGRIYNEEDQNQNTCNSFAEEDCRVQQQCGFYLGQCIKFIDCILFKKDYCQQSSYRCVSDGQKCVEIQECNQYKTEMACANKNKNGQYCIWEQGMEKKCRDVTICQELPFYLSSHIMCKQGLDGCTVDEKGYGCINQKDSCTQYLYDFQCFESKQKKENCFWDSKNSKCVEKICENLHFSEDYICKSYLSECTSNGIHCIQRKQCSDVKNKQNCVTDAYGTKCIYHQNQCKIKSCDTALYQLQNYQQCQDYDNFLDCVTSENGGCKQRPKTCEGYVAEVDCQSLQQQDCIWYKNRCEKRQCYHASTHYSNTDCKQYGNCIGKLDGGCQETPDVCDKILQEQFCEFNYNQERCFWLDGKCQLFKCNQLKFPTYSNHQQCQEANLLCTYSSDLLSCVDYLCENISDIQLCQIDSNGTICRVNTGCIEKTCNSAPRYYETNQECEEWLSFCTVHVVVLQNQKKMNGCEDKKNDCEDSLEEQCYTTRSGINCKWDSSTQKCINRNCIDANPLIQVTNNDCKLFKVMNGICIIGSSGFGCQQWPNNCNQLLSQQQCQLNLQDGTKCFWTGSLCKIKECSDAPKIEYTNNLECNTWLDNCIFNHNSGGCMNRPSSFACTSSPNNSMYDTHQECQAWNPECTAISTILAMGCEQKKSNCQDYIRQINCKTNLSGQNCYWNDLDQKCYLDDSDSDCKYRIYGELTHEDCEKFLSKCTINQISRTCINLLDSCDYQFEQQCVITYSQQPCKWDLLNRKCKNVMCYENIVAQTEAECLNFRKYNQCQLKIQQNGTYGPGCESRPFSCDQITNSIICNLTLTLNNEKCYFFDSKCQIVQSNQCEAIKDSKSNELCQLYNPYCVLQSSGLGCYSIYDCSDLSSKVCNSASMKYNQKCNYTDYCRSDNQCFNKQASLINCQNKKTALGQLCYYQEKNCNQQQDSAYLEFYQYKSFQDRNKLCQNYSSNYRYDTNCECCVIMTSCSQQQGGQQICNTSTADKKCGYNFSINTCESRQCQHLSYSYYSVITDQICYDWKYDCVLDNTGCTAYTGDCTSIKLIYQCYQQSCFWQDGKCVNNVDCQMNTTAVTDRECLLVNAIYCRFNYTKGLGCSYYKCDEIYDSTICNSSNLVDGQNCYWINGQCKSKICSDYTILSDCENSYGYIQSVISKCYWCADQSQCSNHKYCSSSSLTSPNSHYDCYNINILQTIGFSMTQKCTIKKEYCFSYPYKDACVKALDDVYCYWINNACTNICQAQNFSPSSTHQQCYNCRPYCMSNGSQGCQILNCSALESFVKCDVFKQKCFWDGSVCITVGTCSNYSSSQLCVDTKNSKGIPCFWNNTQCIEKTCQNKPSASFSQSECNNWLMNCQYNSYNNQCVEDCTSANTSFITHDQCDLYYSNKSCTLKLDIIQCVDLPISCNSANQIQCYIDRDRNQCYFNIELNQCVNLTCENLEATYQTHEQCNQKLNLCTINATLNGCQQLNDCSTYQIQEQCQIDNNNVKCEWIKSQNKCTIKDCLTAQLINNTANSCHLYFDDSCTVNKNLDGCEIGQPFCMNYNYQQCISDGQMNLKGIGCFWNDKQVICQERLCENAPSTTQSDFQCQIFYSTCQKKLGCRQIGCQDYYYSLDSDCASIFEDKHCVTNGYQCVQRKACEDINMIDGCTFDINLNPCVWINKKCYTKTCQTAQISLTKYEECNSYLPFCTVNQNGGCTKKQLCQDYQIKEACYTDSENVECIWDIYLKKCFSNQCNDFCGNGIVLSQDEQCDDGNYLPYDGCYKCKIQCPQGCNICNGNQCQECLKMGWLLIDGVCISNCGDGYAVGNEQCDDGNNIQFDGCYQCTFQCHQKCVDCFQGQCIQCQNGLIEDGPYCNNVCGDGYFISQIEQCDDGNLQNNDGCNNSCKVEDNWICLNEIAISVCAYAILPKITLTKLTKTETSYQEFKLSFSEPVCLSEQSISEEQFLHLIFIEIINAKDQEYTIEIKSIIPITTQLAEVNYKIVVNFKTNVYNPVLKVQVNSDKIVNIQGNTLLSNEAKLEFRSIYKMSDEQYLIMTKTSMMSRIVLYIIFIISGISFLCGNLEILWNILDMFQQLSYMKFHNIEFPENLEYYFEIFSIGSFTPILNRLQIDQNLQYIFNFQVPVIIAKWKFEYYQINCYFLENFETLLLIIIFGFINFLISYSFYKLLIICKYENWQLNNEKGFILKIVKVIFFIQRFARKYYQYFIYSGLIRIFTSNFYDLTFASILQLANFNTDTTINTTISYLAFITLIFNFIFLAYFYSYLSYKNAVANNLSVLVEGIKNQAHQGPKQYFVVLLIKKTLFIINLVLFQGLIGAQCLITAYLSGIFSCYLYIYKPFENNLENIKIIITEVLIMLNAIIFSLYEILKLNQKRESAESLGWVNISGFTLILVFTLAIDIYQQLLKYSKLVIHNIKSCLRTNQKKQSDTCIVFY</sequence>
<evidence type="ECO:0000256" key="2">
    <source>
        <dbReference type="ARBA" id="ARBA00022737"/>
    </source>
</evidence>
<dbReference type="PANTHER" id="PTHR38934">
    <property type="entry name" value="HYPHALLY REGULATED CELL WALL PROTEIN 1"/>
    <property type="match status" value="1"/>
</dbReference>
<feature type="transmembrane region" description="Helical" evidence="4">
    <location>
        <begin position="2201"/>
        <end position="2219"/>
    </location>
</feature>
<accession>A0A8S1WQ04</accession>
<keyword evidence="4" id="KW-0812">Transmembrane</keyword>
<feature type="transmembrane region" description="Helical" evidence="4">
    <location>
        <begin position="2370"/>
        <end position="2391"/>
    </location>
</feature>
<organism evidence="6 7">
    <name type="scientific">Paramecium pentaurelia</name>
    <dbReference type="NCBI Taxonomy" id="43138"/>
    <lineage>
        <taxon>Eukaryota</taxon>
        <taxon>Sar</taxon>
        <taxon>Alveolata</taxon>
        <taxon>Ciliophora</taxon>
        <taxon>Intramacronucleata</taxon>
        <taxon>Oligohymenophorea</taxon>
        <taxon>Peniculida</taxon>
        <taxon>Parameciidae</taxon>
        <taxon>Paramecium</taxon>
    </lineage>
</organism>
<evidence type="ECO:0000256" key="1">
    <source>
        <dbReference type="ARBA" id="ARBA00022729"/>
    </source>
</evidence>
<keyword evidence="4" id="KW-1133">Transmembrane helix</keyword>
<comment type="caution">
    <text evidence="6">The sequence shown here is derived from an EMBL/GenBank/DDBJ whole genome shotgun (WGS) entry which is preliminary data.</text>
</comment>
<name>A0A8S1WQ04_9CILI</name>
<evidence type="ECO:0000256" key="3">
    <source>
        <dbReference type="ARBA" id="ARBA00023157"/>
    </source>
</evidence>
<evidence type="ECO:0000256" key="4">
    <source>
        <dbReference type="SAM" id="Phobius"/>
    </source>
</evidence>
<feature type="transmembrane region" description="Helical" evidence="4">
    <location>
        <begin position="2435"/>
        <end position="2456"/>
    </location>
</feature>
<dbReference type="InterPro" id="IPR002895">
    <property type="entry name" value="Paramecium_SA"/>
</dbReference>
<keyword evidence="1 5" id="KW-0732">Signal</keyword>
<keyword evidence="2" id="KW-0677">Repeat</keyword>
<evidence type="ECO:0000256" key="5">
    <source>
        <dbReference type="SAM" id="SignalP"/>
    </source>
</evidence>
<gene>
    <name evidence="6" type="ORF">PPENT_87.1.T1000005</name>
</gene>
<keyword evidence="4" id="KW-0472">Membrane</keyword>
<proteinExistence type="predicted"/>
<feature type="transmembrane region" description="Helical" evidence="4">
    <location>
        <begin position="2099"/>
        <end position="2124"/>
    </location>
</feature>
<feature type="transmembrane region" description="Helical" evidence="4">
    <location>
        <begin position="2298"/>
        <end position="2320"/>
    </location>
</feature>
<dbReference type="PANTHER" id="PTHR38934:SF6">
    <property type="entry name" value="CHROMOSOME UNDETERMINED SCAFFOLD_176, WHOLE GENOME SHOTGUN SEQUENCE"/>
    <property type="match status" value="1"/>
</dbReference>
<feature type="transmembrane region" description="Helical" evidence="4">
    <location>
        <begin position="2403"/>
        <end position="2423"/>
    </location>
</feature>
<feature type="transmembrane region" description="Helical" evidence="4">
    <location>
        <begin position="2266"/>
        <end position="2286"/>
    </location>
</feature>
<feature type="chain" id="PRO_5035882140" evidence="5">
    <location>
        <begin position="20"/>
        <end position="2489"/>
    </location>
</feature>
<keyword evidence="3" id="KW-1015">Disulfide bond</keyword>
<dbReference type="InterPro" id="IPR011936">
    <property type="entry name" value="Myxo_disulph_rpt"/>
</dbReference>
<dbReference type="EMBL" id="CAJJDO010000100">
    <property type="protein sequence ID" value="CAD8191783.1"/>
    <property type="molecule type" value="Genomic_DNA"/>
</dbReference>
<reference evidence="6" key="1">
    <citation type="submission" date="2021-01" db="EMBL/GenBank/DDBJ databases">
        <authorList>
            <consortium name="Genoscope - CEA"/>
            <person name="William W."/>
        </authorList>
    </citation>
    <scope>NUCLEOTIDE SEQUENCE</scope>
</reference>
<evidence type="ECO:0000313" key="7">
    <source>
        <dbReference type="Proteomes" id="UP000689195"/>
    </source>
</evidence>
<evidence type="ECO:0000313" key="6">
    <source>
        <dbReference type="EMBL" id="CAD8191783.1"/>
    </source>
</evidence>
<dbReference type="OrthoDB" id="28293at2759"/>
<dbReference type="SMART" id="SM00639">
    <property type="entry name" value="PSA"/>
    <property type="match status" value="18"/>
</dbReference>
<dbReference type="Proteomes" id="UP000689195">
    <property type="component" value="Unassembled WGS sequence"/>
</dbReference>